<evidence type="ECO:0000313" key="2">
    <source>
        <dbReference type="EMBL" id="KAJ0191064.1"/>
    </source>
</evidence>
<dbReference type="Proteomes" id="UP000235145">
    <property type="component" value="Unassembled WGS sequence"/>
</dbReference>
<evidence type="ECO:0000313" key="3">
    <source>
        <dbReference type="Proteomes" id="UP000235145"/>
    </source>
</evidence>
<feature type="compositionally biased region" description="Basic and acidic residues" evidence="1">
    <location>
        <begin position="74"/>
        <end position="95"/>
    </location>
</feature>
<dbReference type="AlphaFoldDB" id="A0A9R1WY81"/>
<gene>
    <name evidence="2" type="ORF">LSAT_V11C800389930</name>
</gene>
<comment type="caution">
    <text evidence="2">The sequence shown here is derived from an EMBL/GenBank/DDBJ whole genome shotgun (WGS) entry which is preliminary data.</text>
</comment>
<protein>
    <submittedName>
        <fullName evidence="2">Uncharacterized protein</fullName>
    </submittedName>
</protein>
<organism evidence="2 3">
    <name type="scientific">Lactuca sativa</name>
    <name type="common">Garden lettuce</name>
    <dbReference type="NCBI Taxonomy" id="4236"/>
    <lineage>
        <taxon>Eukaryota</taxon>
        <taxon>Viridiplantae</taxon>
        <taxon>Streptophyta</taxon>
        <taxon>Embryophyta</taxon>
        <taxon>Tracheophyta</taxon>
        <taxon>Spermatophyta</taxon>
        <taxon>Magnoliopsida</taxon>
        <taxon>eudicotyledons</taxon>
        <taxon>Gunneridae</taxon>
        <taxon>Pentapetalae</taxon>
        <taxon>asterids</taxon>
        <taxon>campanulids</taxon>
        <taxon>Asterales</taxon>
        <taxon>Asteraceae</taxon>
        <taxon>Cichorioideae</taxon>
        <taxon>Cichorieae</taxon>
        <taxon>Lactucinae</taxon>
        <taxon>Lactuca</taxon>
    </lineage>
</organism>
<sequence>MYITSMSVGRRSLRFGCRAHCLVLKITRYEYEDEILSKNLEGPLSRVNASVDEKENEDILEKIFNVKNDKVRKGNFESSRKTRSSSKKEKAKEVLQTRSKKSKKTVIEQPKVNLKVKGKKLVFEKVKIVSKKRELSNEDDFDFRVILDLQRNQKEKLKL</sequence>
<dbReference type="EMBL" id="NBSK02000008">
    <property type="protein sequence ID" value="KAJ0191064.1"/>
    <property type="molecule type" value="Genomic_DNA"/>
</dbReference>
<name>A0A9R1WY81_LACSA</name>
<evidence type="ECO:0000256" key="1">
    <source>
        <dbReference type="SAM" id="MobiDB-lite"/>
    </source>
</evidence>
<reference evidence="2 3" key="1">
    <citation type="journal article" date="2017" name="Nat. Commun.">
        <title>Genome assembly with in vitro proximity ligation data and whole-genome triplication in lettuce.</title>
        <authorList>
            <person name="Reyes-Chin-Wo S."/>
            <person name="Wang Z."/>
            <person name="Yang X."/>
            <person name="Kozik A."/>
            <person name="Arikit S."/>
            <person name="Song C."/>
            <person name="Xia L."/>
            <person name="Froenicke L."/>
            <person name="Lavelle D.O."/>
            <person name="Truco M.J."/>
            <person name="Xia R."/>
            <person name="Zhu S."/>
            <person name="Xu C."/>
            <person name="Xu H."/>
            <person name="Xu X."/>
            <person name="Cox K."/>
            <person name="Korf I."/>
            <person name="Meyers B.C."/>
            <person name="Michelmore R.W."/>
        </authorList>
    </citation>
    <scope>NUCLEOTIDE SEQUENCE [LARGE SCALE GENOMIC DNA]</scope>
    <source>
        <strain evidence="3">cv. Salinas</strain>
        <tissue evidence="2">Seedlings</tissue>
    </source>
</reference>
<feature type="region of interest" description="Disordered" evidence="1">
    <location>
        <begin position="74"/>
        <end position="106"/>
    </location>
</feature>
<keyword evidence="3" id="KW-1185">Reference proteome</keyword>
<accession>A0A9R1WY81</accession>
<proteinExistence type="predicted"/>